<dbReference type="EMBL" id="CAADFO010000010">
    <property type="protein sequence ID" value="VFK24853.1"/>
    <property type="molecule type" value="Genomic_DNA"/>
</dbReference>
<keyword evidence="1" id="KW-0472">Membrane</keyword>
<organism evidence="2">
    <name type="scientific">Candidatus Kentrum sp. MB</name>
    <dbReference type="NCBI Taxonomy" id="2138164"/>
    <lineage>
        <taxon>Bacteria</taxon>
        <taxon>Pseudomonadati</taxon>
        <taxon>Pseudomonadota</taxon>
        <taxon>Gammaproteobacteria</taxon>
        <taxon>Candidatus Kentrum</taxon>
    </lineage>
</organism>
<gene>
    <name evidence="2" type="ORF">BECKMB1821G_GA0114241_101013</name>
</gene>
<feature type="transmembrane region" description="Helical" evidence="1">
    <location>
        <begin position="64"/>
        <end position="81"/>
    </location>
</feature>
<evidence type="ECO:0000313" key="2">
    <source>
        <dbReference type="EMBL" id="VFK24853.1"/>
    </source>
</evidence>
<name>A0A450X6F5_9GAMM</name>
<reference evidence="2" key="1">
    <citation type="submission" date="2019-02" db="EMBL/GenBank/DDBJ databases">
        <authorList>
            <person name="Gruber-Vodicka R. H."/>
            <person name="Seah K. B. B."/>
        </authorList>
    </citation>
    <scope>NUCLEOTIDE SEQUENCE</scope>
    <source>
        <strain evidence="2">BECK_BZ197</strain>
    </source>
</reference>
<sequence length="92" mass="10494">MIITSIFSPISNGSLFKVSMPFFHCVFAEVCFRFIAPFGVSNLKSPPTFRKGPLRKLQANRRAALSRVWLSGLFSIFYLNIMKFKILLDRGC</sequence>
<accession>A0A450X6F5</accession>
<keyword evidence="1" id="KW-1133">Transmembrane helix</keyword>
<feature type="transmembrane region" description="Helical" evidence="1">
    <location>
        <begin position="20"/>
        <end position="43"/>
    </location>
</feature>
<evidence type="ECO:0000256" key="1">
    <source>
        <dbReference type="SAM" id="Phobius"/>
    </source>
</evidence>
<keyword evidence="1" id="KW-0812">Transmembrane</keyword>
<dbReference type="AlphaFoldDB" id="A0A450X6F5"/>
<proteinExistence type="predicted"/>
<protein>
    <submittedName>
        <fullName evidence="2">Uncharacterized protein</fullName>
    </submittedName>
</protein>